<keyword evidence="2" id="KW-0067">ATP-binding</keyword>
<dbReference type="SUPFAM" id="SSF52540">
    <property type="entry name" value="P-loop containing nucleoside triphosphate hydrolases"/>
    <property type="match status" value="1"/>
</dbReference>
<keyword evidence="4" id="KW-1185">Reference proteome</keyword>
<dbReference type="InterPro" id="IPR033875">
    <property type="entry name" value="FlhG"/>
</dbReference>
<keyword evidence="3" id="KW-0282">Flagellum</keyword>
<dbReference type="PANTHER" id="PTHR43384:SF4">
    <property type="entry name" value="CELLULOSE BIOSYNTHESIS PROTEIN BCSQ-RELATED"/>
    <property type="match status" value="1"/>
</dbReference>
<dbReference type="InterPro" id="IPR027417">
    <property type="entry name" value="P-loop_NTPase"/>
</dbReference>
<dbReference type="Pfam" id="PF10609">
    <property type="entry name" value="ParA"/>
    <property type="match status" value="1"/>
</dbReference>
<evidence type="ECO:0000256" key="2">
    <source>
        <dbReference type="ARBA" id="ARBA00022840"/>
    </source>
</evidence>
<name>A0ABU0DQC9_9BACI</name>
<dbReference type="InterPro" id="IPR033756">
    <property type="entry name" value="YlxH/NBP35"/>
</dbReference>
<keyword evidence="1" id="KW-0547">Nucleotide-binding</keyword>
<dbReference type="EMBL" id="JAUSUP010000001">
    <property type="protein sequence ID" value="MDQ0350640.1"/>
    <property type="molecule type" value="Genomic_DNA"/>
</dbReference>
<dbReference type="CDD" id="cd02038">
    <property type="entry name" value="FlhG-like"/>
    <property type="match status" value="1"/>
</dbReference>
<accession>A0ABU0DQC9</accession>
<evidence type="ECO:0000313" key="3">
    <source>
        <dbReference type="EMBL" id="MDQ0350640.1"/>
    </source>
</evidence>
<dbReference type="Gene3D" id="3.40.50.300">
    <property type="entry name" value="P-loop containing nucleotide triphosphate hydrolases"/>
    <property type="match status" value="1"/>
</dbReference>
<keyword evidence="3" id="KW-0969">Cilium</keyword>
<protein>
    <submittedName>
        <fullName evidence="3">Flagellar biosynthesis protein FlhG</fullName>
    </submittedName>
</protein>
<dbReference type="InterPro" id="IPR025501">
    <property type="entry name" value="MinD_FleN"/>
</dbReference>
<reference evidence="3 4" key="1">
    <citation type="submission" date="2023-07" db="EMBL/GenBank/DDBJ databases">
        <title>Genomic Encyclopedia of Type Strains, Phase IV (KMG-IV): sequencing the most valuable type-strain genomes for metagenomic binning, comparative biology and taxonomic classification.</title>
        <authorList>
            <person name="Goeker M."/>
        </authorList>
    </citation>
    <scope>NUCLEOTIDE SEQUENCE [LARGE SCALE GENOMIC DNA]</scope>
    <source>
        <strain evidence="3 4">DSM 15448</strain>
    </source>
</reference>
<comment type="caution">
    <text evidence="3">The sequence shown here is derived from an EMBL/GenBank/DDBJ whole genome shotgun (WGS) entry which is preliminary data.</text>
</comment>
<dbReference type="Proteomes" id="UP001236723">
    <property type="component" value="Unassembled WGS sequence"/>
</dbReference>
<proteinExistence type="predicted"/>
<sequence length="277" mass="31248">MKKQQGEQAHTIAVFSGKGGVGKSNFALNFSIGLSERGKKVLIFDLDIGMGNIDILLGLQPKHSISTMLEKNLQISDIIEEGTHNISYIAAGTGLNDFFHLDRDKYNYFMQQLQHVTNSFDYIIFDLGAGMSEEHLAFIQAADESIVVTTTEPTSITDAYAAIKRLIVHNTREDLKLSLLVNRATDEQEAQLAYSKLKTVVTKFLDHSLNFIGFIREDYTVVQAVKKQVPFYNFNEKSKAKKSMDNVVNTFMDEAKSTTPKRQFINRVKSMFSRKVD</sequence>
<dbReference type="InterPro" id="IPR050625">
    <property type="entry name" value="ParA/MinD_ATPase"/>
</dbReference>
<gene>
    <name evidence="3" type="ORF">J2R98_000443</name>
</gene>
<organism evidence="3 4">
    <name type="scientific">Alkalibacillus filiformis</name>
    <dbReference type="NCBI Taxonomy" id="200990"/>
    <lineage>
        <taxon>Bacteria</taxon>
        <taxon>Bacillati</taxon>
        <taxon>Bacillota</taxon>
        <taxon>Bacilli</taxon>
        <taxon>Bacillales</taxon>
        <taxon>Bacillaceae</taxon>
        <taxon>Alkalibacillus</taxon>
    </lineage>
</organism>
<keyword evidence="3" id="KW-0966">Cell projection</keyword>
<evidence type="ECO:0000313" key="4">
    <source>
        <dbReference type="Proteomes" id="UP001236723"/>
    </source>
</evidence>
<evidence type="ECO:0000256" key="1">
    <source>
        <dbReference type="ARBA" id="ARBA00022741"/>
    </source>
</evidence>
<dbReference type="PIRSF" id="PIRSF003092">
    <property type="entry name" value="MinD"/>
    <property type="match status" value="1"/>
</dbReference>
<dbReference type="PANTHER" id="PTHR43384">
    <property type="entry name" value="SEPTUM SITE-DETERMINING PROTEIN MIND HOMOLOG, CHLOROPLASTIC-RELATED"/>
    <property type="match status" value="1"/>
</dbReference>